<dbReference type="Pfam" id="PF00440">
    <property type="entry name" value="TetR_N"/>
    <property type="match status" value="1"/>
</dbReference>
<dbReference type="GO" id="GO:0003700">
    <property type="term" value="F:DNA-binding transcription factor activity"/>
    <property type="evidence" value="ECO:0007669"/>
    <property type="project" value="TreeGrafter"/>
</dbReference>
<keyword evidence="3" id="KW-0804">Transcription</keyword>
<keyword evidence="2 4" id="KW-0238">DNA-binding</keyword>
<reference evidence="6 7" key="1">
    <citation type="submission" date="2018-04" db="EMBL/GenBank/DDBJ databases">
        <title>Genomic Encyclopedia of Type Strains, Phase IV (KMG-IV): sequencing the most valuable type-strain genomes for metagenomic binning, comparative biology and taxonomic classification.</title>
        <authorList>
            <person name="Goeker M."/>
        </authorList>
    </citation>
    <scope>NUCLEOTIDE SEQUENCE [LARGE SCALE GENOMIC DNA]</scope>
    <source>
        <strain evidence="6 7">DSM 7138</strain>
    </source>
</reference>
<dbReference type="Gene3D" id="1.10.357.10">
    <property type="entry name" value="Tetracycline Repressor, domain 2"/>
    <property type="match status" value="1"/>
</dbReference>
<dbReference type="PANTHER" id="PTHR30055:SF234">
    <property type="entry name" value="HTH-TYPE TRANSCRIPTIONAL REGULATOR BETI"/>
    <property type="match status" value="1"/>
</dbReference>
<name>A0A2T5BIX2_MYCDI</name>
<proteinExistence type="predicted"/>
<evidence type="ECO:0000256" key="4">
    <source>
        <dbReference type="PROSITE-ProRule" id="PRU00335"/>
    </source>
</evidence>
<organism evidence="6 7">
    <name type="scientific">Mycoplana dimorpha</name>
    <dbReference type="NCBI Taxonomy" id="28320"/>
    <lineage>
        <taxon>Bacteria</taxon>
        <taxon>Pseudomonadati</taxon>
        <taxon>Pseudomonadota</taxon>
        <taxon>Alphaproteobacteria</taxon>
        <taxon>Hyphomicrobiales</taxon>
        <taxon>Rhizobiaceae</taxon>
        <taxon>Mycoplana</taxon>
    </lineage>
</organism>
<evidence type="ECO:0000256" key="2">
    <source>
        <dbReference type="ARBA" id="ARBA00023125"/>
    </source>
</evidence>
<protein>
    <submittedName>
        <fullName evidence="6">TetR family transcriptional regulator</fullName>
    </submittedName>
</protein>
<dbReference type="InterPro" id="IPR009057">
    <property type="entry name" value="Homeodomain-like_sf"/>
</dbReference>
<evidence type="ECO:0000313" key="7">
    <source>
        <dbReference type="Proteomes" id="UP000241247"/>
    </source>
</evidence>
<evidence type="ECO:0000256" key="3">
    <source>
        <dbReference type="ARBA" id="ARBA00023163"/>
    </source>
</evidence>
<gene>
    <name evidence="6" type="ORF">C7449_101601</name>
</gene>
<dbReference type="Proteomes" id="UP000241247">
    <property type="component" value="Unassembled WGS sequence"/>
</dbReference>
<keyword evidence="1" id="KW-0805">Transcription regulation</keyword>
<feature type="domain" description="HTH tetR-type" evidence="5">
    <location>
        <begin position="22"/>
        <end position="82"/>
    </location>
</feature>
<evidence type="ECO:0000313" key="6">
    <source>
        <dbReference type="EMBL" id="PTM98935.1"/>
    </source>
</evidence>
<feature type="DNA-binding region" description="H-T-H motif" evidence="4">
    <location>
        <begin position="45"/>
        <end position="64"/>
    </location>
</feature>
<dbReference type="InterPro" id="IPR001647">
    <property type="entry name" value="HTH_TetR"/>
</dbReference>
<dbReference type="EMBL" id="PZZZ01000001">
    <property type="protein sequence ID" value="PTM98935.1"/>
    <property type="molecule type" value="Genomic_DNA"/>
</dbReference>
<dbReference type="OrthoDB" id="3218408at2"/>
<evidence type="ECO:0000256" key="1">
    <source>
        <dbReference type="ARBA" id="ARBA00023015"/>
    </source>
</evidence>
<dbReference type="GO" id="GO:0000976">
    <property type="term" value="F:transcription cis-regulatory region binding"/>
    <property type="evidence" value="ECO:0007669"/>
    <property type="project" value="TreeGrafter"/>
</dbReference>
<sequence>MTNRELIERVSAAAGENRAEPRLTRADWLDKALHVLIENGIDAVRITRLADLLGVTRGSFYWHFADRGELLSAMLRVWEQSNTASVICAATSPGTLEDRVLALFMCWIDPELFDPRLDFAVRDWARGDAELQGIISASDQQRMDALVAMFAAHGFPERQALIRARNFYYTQMGYYALNTREPLSTRLSYLSTYFETYTDEKLSAEAELAFRRRIIARKHLWGDEPIPPC</sequence>
<dbReference type="PRINTS" id="PR00455">
    <property type="entry name" value="HTHTETR"/>
</dbReference>
<dbReference type="SUPFAM" id="SSF46689">
    <property type="entry name" value="Homeodomain-like"/>
    <property type="match status" value="1"/>
</dbReference>
<dbReference type="RefSeq" id="WP_108001259.1">
    <property type="nucleotide sequence ID" value="NZ_JBHEEX010000006.1"/>
</dbReference>
<dbReference type="InterPro" id="IPR050109">
    <property type="entry name" value="HTH-type_TetR-like_transc_reg"/>
</dbReference>
<dbReference type="PANTHER" id="PTHR30055">
    <property type="entry name" value="HTH-TYPE TRANSCRIPTIONAL REGULATOR RUTR"/>
    <property type="match status" value="1"/>
</dbReference>
<dbReference type="AlphaFoldDB" id="A0A2T5BIX2"/>
<accession>A0A2T5BIX2</accession>
<dbReference type="PROSITE" id="PS50977">
    <property type="entry name" value="HTH_TETR_2"/>
    <property type="match status" value="1"/>
</dbReference>
<comment type="caution">
    <text evidence="6">The sequence shown here is derived from an EMBL/GenBank/DDBJ whole genome shotgun (WGS) entry which is preliminary data.</text>
</comment>
<keyword evidence="7" id="KW-1185">Reference proteome</keyword>
<evidence type="ECO:0000259" key="5">
    <source>
        <dbReference type="PROSITE" id="PS50977"/>
    </source>
</evidence>